<proteinExistence type="predicted"/>
<gene>
    <name evidence="1" type="ORF">CF165_44870</name>
</gene>
<reference evidence="2" key="1">
    <citation type="submission" date="2017-07" db="EMBL/GenBank/DDBJ databases">
        <title>Comparative genome mining reveals phylogenetic distribution patterns of secondary metabolites in Amycolatopsis.</title>
        <authorList>
            <person name="Adamek M."/>
            <person name="Alanjary M."/>
            <person name="Sales-Ortells H."/>
            <person name="Goodfellow M."/>
            <person name="Bull A.T."/>
            <person name="Kalinowski J."/>
            <person name="Ziemert N."/>
        </authorList>
    </citation>
    <scope>NUCLEOTIDE SEQUENCE [LARGE SCALE GENOMIC DNA]</scope>
    <source>
        <strain evidence="2">H5</strain>
    </source>
</reference>
<dbReference type="AlphaFoldDB" id="A0A229SMG6"/>
<dbReference type="Proteomes" id="UP000215199">
    <property type="component" value="Unassembled WGS sequence"/>
</dbReference>
<dbReference type="EMBL" id="NMUL01000067">
    <property type="protein sequence ID" value="OXM60028.1"/>
    <property type="molecule type" value="Genomic_DNA"/>
</dbReference>
<comment type="caution">
    <text evidence="1">The sequence shown here is derived from an EMBL/GenBank/DDBJ whole genome shotgun (WGS) entry which is preliminary data.</text>
</comment>
<protein>
    <submittedName>
        <fullName evidence="1">Uncharacterized protein</fullName>
    </submittedName>
</protein>
<keyword evidence="2" id="KW-1185">Reference proteome</keyword>
<organism evidence="1 2">
    <name type="scientific">Amycolatopsis vastitatis</name>
    <dbReference type="NCBI Taxonomy" id="1905142"/>
    <lineage>
        <taxon>Bacteria</taxon>
        <taxon>Bacillati</taxon>
        <taxon>Actinomycetota</taxon>
        <taxon>Actinomycetes</taxon>
        <taxon>Pseudonocardiales</taxon>
        <taxon>Pseudonocardiaceae</taxon>
        <taxon>Amycolatopsis</taxon>
    </lineage>
</organism>
<sequence length="165" mass="18039">MHGTAMVDDRQHDAEVAASRAWSMAAESMMPLANFVHVAEVGRRIHLGQYSGPRWSSAPLDRSCPWSSTFVQSRLLHQVGTRSPAENIPHDLRVAEGERKHCNQNSAEDDDEPQRGFFQQMTLPVAATNSVSTHQTTTTFSTAMSMGVPLLALSEFGSGAGFVVR</sequence>
<evidence type="ECO:0000313" key="2">
    <source>
        <dbReference type="Proteomes" id="UP000215199"/>
    </source>
</evidence>
<accession>A0A229SMG6</accession>
<evidence type="ECO:0000313" key="1">
    <source>
        <dbReference type="EMBL" id="OXM60028.1"/>
    </source>
</evidence>
<name>A0A229SMG6_9PSEU</name>